<dbReference type="Pfam" id="PF12079">
    <property type="entry name" value="DUF3558"/>
    <property type="match status" value="1"/>
</dbReference>
<name>A0ABW2TQB2_9PSEU</name>
<evidence type="ECO:0000256" key="1">
    <source>
        <dbReference type="SAM" id="MobiDB-lite"/>
    </source>
</evidence>
<comment type="caution">
    <text evidence="2">The sequence shown here is derived from an EMBL/GenBank/DDBJ whole genome shotgun (WGS) entry which is preliminary data.</text>
</comment>
<dbReference type="EMBL" id="JBHTEY010000004">
    <property type="protein sequence ID" value="MFC7616005.1"/>
    <property type="molecule type" value="Genomic_DNA"/>
</dbReference>
<protein>
    <submittedName>
        <fullName evidence="2">DUF3558 family protein</fullName>
    </submittedName>
</protein>
<dbReference type="Proteomes" id="UP001596512">
    <property type="component" value="Unassembled WGS sequence"/>
</dbReference>
<organism evidence="2 3">
    <name type="scientific">Actinokineospora soli</name>
    <dbReference type="NCBI Taxonomy" id="1048753"/>
    <lineage>
        <taxon>Bacteria</taxon>
        <taxon>Bacillati</taxon>
        <taxon>Actinomycetota</taxon>
        <taxon>Actinomycetes</taxon>
        <taxon>Pseudonocardiales</taxon>
        <taxon>Pseudonocardiaceae</taxon>
        <taxon>Actinokineospora</taxon>
    </lineage>
</organism>
<proteinExistence type="predicted"/>
<reference evidence="3" key="1">
    <citation type="journal article" date="2019" name="Int. J. Syst. Evol. Microbiol.">
        <title>The Global Catalogue of Microorganisms (GCM) 10K type strain sequencing project: providing services to taxonomists for standard genome sequencing and annotation.</title>
        <authorList>
            <consortium name="The Broad Institute Genomics Platform"/>
            <consortium name="The Broad Institute Genome Sequencing Center for Infectious Disease"/>
            <person name="Wu L."/>
            <person name="Ma J."/>
        </authorList>
    </citation>
    <scope>NUCLEOTIDE SEQUENCE [LARGE SCALE GENOMIC DNA]</scope>
    <source>
        <strain evidence="3">JCM 17695</strain>
    </source>
</reference>
<evidence type="ECO:0000313" key="2">
    <source>
        <dbReference type="EMBL" id="MFC7616005.1"/>
    </source>
</evidence>
<accession>A0ABW2TQB2</accession>
<keyword evidence="3" id="KW-1185">Reference proteome</keyword>
<dbReference type="InterPro" id="IPR024520">
    <property type="entry name" value="DUF3558"/>
</dbReference>
<sequence length="147" mass="15561">MERELDVRPWLNRICDLLTDAEGEAVGVDAPAKASTPSGLGASCSRPAGDNRASVNITASTRYEDVTELLLNNDHETQYMAEATTSGQPAVVVSEERDPEERCTVGVMLADDQSLVVDLRAGEGDRGDVCDRALKAADLAVGKVAEG</sequence>
<gene>
    <name evidence="2" type="ORF">ACFQV2_23525</name>
</gene>
<feature type="region of interest" description="Disordered" evidence="1">
    <location>
        <begin position="30"/>
        <end position="50"/>
    </location>
</feature>
<evidence type="ECO:0000313" key="3">
    <source>
        <dbReference type="Proteomes" id="UP001596512"/>
    </source>
</evidence>